<name>A0A8K0L177_9PEZI</name>
<feature type="region of interest" description="Disordered" evidence="2">
    <location>
        <begin position="639"/>
        <end position="717"/>
    </location>
</feature>
<dbReference type="EMBL" id="JAESVG020000005">
    <property type="protein sequence ID" value="KAG8627217.1"/>
    <property type="molecule type" value="Genomic_DNA"/>
</dbReference>
<feature type="compositionally biased region" description="Basic and acidic residues" evidence="2">
    <location>
        <begin position="133"/>
        <end position="147"/>
    </location>
</feature>
<keyword evidence="4" id="KW-1185">Reference proteome</keyword>
<feature type="coiled-coil region" evidence="1">
    <location>
        <begin position="827"/>
        <end position="861"/>
    </location>
</feature>
<feature type="region of interest" description="Disordered" evidence="2">
    <location>
        <begin position="1098"/>
        <end position="1118"/>
    </location>
</feature>
<feature type="region of interest" description="Disordered" evidence="2">
    <location>
        <begin position="122"/>
        <end position="147"/>
    </location>
</feature>
<feature type="compositionally biased region" description="Polar residues" evidence="2">
    <location>
        <begin position="706"/>
        <end position="717"/>
    </location>
</feature>
<evidence type="ECO:0000256" key="2">
    <source>
        <dbReference type="SAM" id="MobiDB-lite"/>
    </source>
</evidence>
<dbReference type="PANTHER" id="PTHR45615:SF80">
    <property type="entry name" value="GRIP DOMAIN-CONTAINING PROTEIN"/>
    <property type="match status" value="1"/>
</dbReference>
<evidence type="ECO:0000256" key="1">
    <source>
        <dbReference type="SAM" id="Coils"/>
    </source>
</evidence>
<keyword evidence="1" id="KW-0175">Coiled coil</keyword>
<gene>
    <name evidence="3" type="ORF">KVT40_004700</name>
</gene>
<feature type="compositionally biased region" description="Polar residues" evidence="2">
    <location>
        <begin position="683"/>
        <end position="697"/>
    </location>
</feature>
<feature type="coiled-coil region" evidence="1">
    <location>
        <begin position="319"/>
        <end position="371"/>
    </location>
</feature>
<sequence length="1118" mass="125262">MQKYSIRLALSLRLMRRVDIPYIFSPDASDNPSISPCYWLRSVFRCRPSPPRTFPDIIDRTLVEVRSVSAIRRLARSQKALLLRGNMGGKPHLLYIIPPPYRHGSVSRVRYLDMLPSHIFYSHDAQHRPPPKRNRDDHVQDGSRKVPRLGDLDKVSAISLNDSQVEQIEQIGKLLVELTSKQVAYLEIDRTLTHMKREYEKVKEHHRTFGKSPEHLENALRDRTAQREHNEKERSAKEHAIKDAFSQLLLGILNQQNTSRVDSPATSIPSASIQEIRSLQDQIAKLQDSQTSDFGAALSAEEKYQARMNRHEREQNDRTADIRRELRELADQHKRQRDESHNQIQELKATIAELRTDQATLSDRLPKLEERTTSMENIQKASSSMGEKIDLATSSITSVASDASLVREKMALIDKLKDIQGRHDLSIKSLEKTDKSRKASIEAIDANVKKLSEKSHADHTTLKIELDNLEKRRVDEISKVDKSIAGLELRMGKFPTKSALQQEMTRTEASIQSQIGNYLQEGSSIYDNMVARLATLSKEQVQTQMDAERPKMEDKLEALTTSSAKELARLSSEIKQSFTTSIKELSNETKQIKARQVSMPTNIDSQLEDLQKSIHEMSERLDVHTRAQNEFRVRLEQFSKGQRPAEASRPPIDQQAAQQQRPLQASQPQSPYYSQSGQHPSSTGITPAVVSQLQSSPVLHHGGPRSQPQSPVYTQPAQQFGSINGTVMQGPIPGQAVPHWHTPVPGQTRLPQQSVAPAGLSNVERTQILRELFDTISRELVKPGSIILQTNEKVDKALATISPAVQEELNRIRDTFEQRLSGQNTIVTNLMATVNEANSRINRAMDKHDDVEKRVGSLERISNTALAGHFMGMGEGTPRIATPKSASPGPSDLSNVKSDINRLMNDYQSLSEKVEIQSGEIDGLKGDTAKLVDHAEQMTERDQNLRKSITAHDGEISKLNKDHTSLSTTLKLVQDQSQTTSSGHNAVRTLTETHDSRLADLERLVYTHDTLLDKADPNTIPALRMTVKENSAQLDDLEKLDLPGIKATAEKADKGIKKQIARDGVIKNSIARLEGHVKLTKTNFEAEDRVAVGRVRAAEKKRIAEQSDTSSVAAKGTS</sequence>
<evidence type="ECO:0000313" key="3">
    <source>
        <dbReference type="EMBL" id="KAG8627217.1"/>
    </source>
</evidence>
<protein>
    <submittedName>
        <fullName evidence="3">Uncharacterized protein</fullName>
    </submittedName>
</protein>
<organism evidence="3 4">
    <name type="scientific">Elsinoe batatas</name>
    <dbReference type="NCBI Taxonomy" id="2601811"/>
    <lineage>
        <taxon>Eukaryota</taxon>
        <taxon>Fungi</taxon>
        <taxon>Dikarya</taxon>
        <taxon>Ascomycota</taxon>
        <taxon>Pezizomycotina</taxon>
        <taxon>Dothideomycetes</taxon>
        <taxon>Dothideomycetidae</taxon>
        <taxon>Myriangiales</taxon>
        <taxon>Elsinoaceae</taxon>
        <taxon>Elsinoe</taxon>
    </lineage>
</organism>
<feature type="coiled-coil region" evidence="1">
    <location>
        <begin position="893"/>
        <end position="920"/>
    </location>
</feature>
<reference evidence="3" key="1">
    <citation type="submission" date="2021-07" db="EMBL/GenBank/DDBJ databases">
        <title>Elsinoe batatas strain:CRI-CJ2 Genome sequencing and assembly.</title>
        <authorList>
            <person name="Huang L."/>
        </authorList>
    </citation>
    <scope>NUCLEOTIDE SEQUENCE</scope>
    <source>
        <strain evidence="3">CRI-CJ2</strain>
    </source>
</reference>
<comment type="caution">
    <text evidence="3">The sequence shown here is derived from an EMBL/GenBank/DDBJ whole genome shotgun (WGS) entry which is preliminary data.</text>
</comment>
<dbReference type="OrthoDB" id="3908552at2759"/>
<dbReference type="PANTHER" id="PTHR45615">
    <property type="entry name" value="MYOSIN HEAVY CHAIN, NON-MUSCLE"/>
    <property type="match status" value="1"/>
</dbReference>
<dbReference type="AlphaFoldDB" id="A0A8K0L177"/>
<dbReference type="Proteomes" id="UP000809789">
    <property type="component" value="Unassembled WGS sequence"/>
</dbReference>
<evidence type="ECO:0000313" key="4">
    <source>
        <dbReference type="Proteomes" id="UP000809789"/>
    </source>
</evidence>
<feature type="compositionally biased region" description="Polar residues" evidence="2">
    <location>
        <begin position="1106"/>
        <end position="1118"/>
    </location>
</feature>
<feature type="compositionally biased region" description="Low complexity" evidence="2">
    <location>
        <begin position="654"/>
        <end position="682"/>
    </location>
</feature>
<proteinExistence type="predicted"/>
<accession>A0A8K0L177</accession>